<dbReference type="EMBL" id="UGSC01000001">
    <property type="protein sequence ID" value="SUA67487.1"/>
    <property type="molecule type" value="Genomic_DNA"/>
</dbReference>
<evidence type="ECO:0008006" key="3">
    <source>
        <dbReference type="Google" id="ProtNLM"/>
    </source>
</evidence>
<evidence type="ECO:0000313" key="2">
    <source>
        <dbReference type="Proteomes" id="UP000254400"/>
    </source>
</evidence>
<dbReference type="AlphaFoldDB" id="A0A378XVY9"/>
<organism evidence="1 2">
    <name type="scientific">Paenibacillus polymyxa</name>
    <name type="common">Bacillus polymyxa</name>
    <dbReference type="NCBI Taxonomy" id="1406"/>
    <lineage>
        <taxon>Bacteria</taxon>
        <taxon>Bacillati</taxon>
        <taxon>Bacillota</taxon>
        <taxon>Bacilli</taxon>
        <taxon>Bacillales</taxon>
        <taxon>Paenibacillaceae</taxon>
        <taxon>Paenibacillus</taxon>
    </lineage>
</organism>
<name>A0A378XVY9_PAEPO</name>
<sequence>MRKFSFGGIMRKYNVPYVFVRPDTGRRDEDGVWIPAEPERVALQGHFQPVSAKLQMEEGGRYTEEDRTLYTAAKHSTADRIEYQGKQYTVDTVEDREYSDINKYLLKKVNVS</sequence>
<dbReference type="InterPro" id="IPR008767">
    <property type="entry name" value="Phage_SPP1_head-tail_adaptor"/>
</dbReference>
<evidence type="ECO:0000313" key="1">
    <source>
        <dbReference type="EMBL" id="SUA67487.1"/>
    </source>
</evidence>
<dbReference type="RefSeq" id="WP_019686498.1">
    <property type="nucleotide sequence ID" value="NZ_CP036496.1"/>
</dbReference>
<dbReference type="Proteomes" id="UP000254400">
    <property type="component" value="Unassembled WGS sequence"/>
</dbReference>
<accession>A0A378XVY9</accession>
<reference evidence="1 2" key="1">
    <citation type="submission" date="2018-06" db="EMBL/GenBank/DDBJ databases">
        <authorList>
            <consortium name="Pathogen Informatics"/>
            <person name="Doyle S."/>
        </authorList>
    </citation>
    <scope>NUCLEOTIDE SEQUENCE [LARGE SCALE GENOMIC DNA]</scope>
    <source>
        <strain evidence="1 2">NCTC10343</strain>
    </source>
</reference>
<dbReference type="GeneID" id="93350100"/>
<proteinExistence type="predicted"/>
<dbReference type="NCBIfam" id="TIGR01563">
    <property type="entry name" value="gp16_SPP1"/>
    <property type="match status" value="1"/>
</dbReference>
<protein>
    <recommendedName>
        <fullName evidence="3">Phage head-tail adapter protein</fullName>
    </recommendedName>
</protein>
<gene>
    <name evidence="1" type="ORF">NCTC10343_01305</name>
</gene>